<feature type="binding site" evidence="10">
    <location>
        <position position="12"/>
    </location>
    <ligand>
        <name>ADP</name>
        <dbReference type="ChEBI" id="CHEBI:456216"/>
    </ligand>
</feature>
<dbReference type="NCBIfam" id="TIGR01311">
    <property type="entry name" value="glycerol_kin"/>
    <property type="match status" value="1"/>
</dbReference>
<feature type="binding site" evidence="10">
    <location>
        <position position="245"/>
    </location>
    <ligand>
        <name>glycerol</name>
        <dbReference type="ChEBI" id="CHEBI:17754"/>
    </ligand>
</feature>
<dbReference type="InterPro" id="IPR000577">
    <property type="entry name" value="Carb_kinase_FGGY"/>
</dbReference>
<dbReference type="InterPro" id="IPR005999">
    <property type="entry name" value="Glycerol_kin"/>
</dbReference>
<dbReference type="InterPro" id="IPR018483">
    <property type="entry name" value="Carb_kinase_FGGY_CS"/>
</dbReference>
<dbReference type="FunFam" id="3.30.420.40:FF:000007">
    <property type="entry name" value="Glycerol kinase"/>
    <property type="match status" value="1"/>
</dbReference>
<proteinExistence type="inferred from homology"/>
<evidence type="ECO:0000256" key="3">
    <source>
        <dbReference type="ARBA" id="ARBA00022679"/>
    </source>
</evidence>
<dbReference type="CDD" id="cd07786">
    <property type="entry name" value="FGGY_EcGK_like"/>
    <property type="match status" value="1"/>
</dbReference>
<dbReference type="GO" id="GO:0004370">
    <property type="term" value="F:glycerol kinase activity"/>
    <property type="evidence" value="ECO:0007669"/>
    <property type="project" value="UniProtKB-UniRule"/>
</dbReference>
<dbReference type="AlphaFoldDB" id="A0A6M8J1D9"/>
<evidence type="ECO:0000256" key="9">
    <source>
        <dbReference type="ARBA" id="ARBA00054633"/>
    </source>
</evidence>
<dbReference type="RefSeq" id="WP_173164539.1">
    <property type="nucleotide sequence ID" value="NZ_CP053716.1"/>
</dbReference>
<keyword evidence="6 10" id="KW-0319">Glycerol metabolism</keyword>
<evidence type="ECO:0000259" key="12">
    <source>
        <dbReference type="Pfam" id="PF00370"/>
    </source>
</evidence>
<dbReference type="UniPathway" id="UPA00618">
    <property type="reaction ID" value="UER00672"/>
</dbReference>
<evidence type="ECO:0000256" key="6">
    <source>
        <dbReference type="ARBA" id="ARBA00022798"/>
    </source>
</evidence>
<keyword evidence="15" id="KW-1185">Reference proteome</keyword>
<dbReference type="EC" id="2.7.1.30" evidence="10"/>
<comment type="similarity">
    <text evidence="2 10 11">Belongs to the FGGY kinase family.</text>
</comment>
<dbReference type="GO" id="GO:0006072">
    <property type="term" value="P:glycerol-3-phosphate metabolic process"/>
    <property type="evidence" value="ECO:0007669"/>
    <property type="project" value="InterPro"/>
</dbReference>
<keyword evidence="3 10" id="KW-0808">Transferase</keyword>
<dbReference type="EMBL" id="CP053716">
    <property type="protein sequence ID" value="QKF07427.1"/>
    <property type="molecule type" value="Genomic_DNA"/>
</dbReference>
<accession>A0A6M8J1D9</accession>
<evidence type="ECO:0000256" key="4">
    <source>
        <dbReference type="ARBA" id="ARBA00022741"/>
    </source>
</evidence>
<dbReference type="FunFam" id="3.30.420.40:FF:000008">
    <property type="entry name" value="Glycerol kinase"/>
    <property type="match status" value="1"/>
</dbReference>
<evidence type="ECO:0000313" key="15">
    <source>
        <dbReference type="Proteomes" id="UP000503297"/>
    </source>
</evidence>
<keyword evidence="4 10" id="KW-0547">Nucleotide-binding</keyword>
<comment type="caution">
    <text evidence="10">Lacks conserved residue(s) required for the propagation of feature annotation.</text>
</comment>
<organism evidence="14 15">
    <name type="scientific">Berryella wangjianweii</name>
    <dbReference type="NCBI Taxonomy" id="2734634"/>
    <lineage>
        <taxon>Bacteria</taxon>
        <taxon>Bacillati</taxon>
        <taxon>Actinomycetota</taxon>
        <taxon>Coriobacteriia</taxon>
        <taxon>Eggerthellales</taxon>
        <taxon>Eggerthellaceae</taxon>
        <taxon>Berryella</taxon>
    </lineage>
</organism>
<comment type="activity regulation">
    <text evidence="10">Inhibited by fructose 1,6-bisphosphate (FBP).</text>
</comment>
<feature type="binding site" evidence="10">
    <location>
        <position position="244"/>
    </location>
    <ligand>
        <name>sn-glycerol 3-phosphate</name>
        <dbReference type="ChEBI" id="CHEBI:57597"/>
    </ligand>
</feature>
<dbReference type="Pfam" id="PF02782">
    <property type="entry name" value="FGGY_C"/>
    <property type="match status" value="1"/>
</dbReference>
<dbReference type="GO" id="GO:0005524">
    <property type="term" value="F:ATP binding"/>
    <property type="evidence" value="ECO:0007669"/>
    <property type="project" value="UniProtKB-UniRule"/>
</dbReference>
<feature type="binding site" evidence="10">
    <location>
        <position position="311"/>
    </location>
    <ligand>
        <name>ADP</name>
        <dbReference type="ChEBI" id="CHEBI:456216"/>
    </ligand>
</feature>
<dbReference type="NCBIfam" id="NF000756">
    <property type="entry name" value="PRK00047.1"/>
    <property type="match status" value="1"/>
</dbReference>
<evidence type="ECO:0000256" key="11">
    <source>
        <dbReference type="RuleBase" id="RU003733"/>
    </source>
</evidence>
<feature type="binding site" evidence="10">
    <location>
        <position position="412"/>
    </location>
    <ligand>
        <name>ADP</name>
        <dbReference type="ChEBI" id="CHEBI:456216"/>
    </ligand>
</feature>
<dbReference type="HAMAP" id="MF_00186">
    <property type="entry name" value="Glycerol_kin"/>
    <property type="match status" value="1"/>
</dbReference>
<feature type="binding site" evidence="10">
    <location>
        <position position="412"/>
    </location>
    <ligand>
        <name>ATP</name>
        <dbReference type="ChEBI" id="CHEBI:30616"/>
    </ligand>
</feature>
<comment type="function">
    <text evidence="9 10">Key enzyme in the regulation of glycerol uptake and metabolism. Catalyzes the phosphorylation of glycerol to yield sn-glycerol 3-phosphate.</text>
</comment>
<dbReference type="InterPro" id="IPR018484">
    <property type="entry name" value="FGGY_N"/>
</dbReference>
<feature type="binding site" evidence="10">
    <location>
        <position position="244"/>
    </location>
    <ligand>
        <name>glycerol</name>
        <dbReference type="ChEBI" id="CHEBI:17754"/>
    </ligand>
</feature>
<dbReference type="Pfam" id="PF00370">
    <property type="entry name" value="FGGY_N"/>
    <property type="match status" value="1"/>
</dbReference>
<feature type="binding site" evidence="10">
    <location>
        <position position="135"/>
    </location>
    <ligand>
        <name>glycerol</name>
        <dbReference type="ChEBI" id="CHEBI:17754"/>
    </ligand>
</feature>
<feature type="binding site" evidence="10">
    <location>
        <position position="16"/>
    </location>
    <ligand>
        <name>ADP</name>
        <dbReference type="ChEBI" id="CHEBI:456216"/>
    </ligand>
</feature>
<dbReference type="KEGG" id="bwa:HLV38_04315"/>
<dbReference type="SUPFAM" id="SSF53067">
    <property type="entry name" value="Actin-like ATPase domain"/>
    <property type="match status" value="2"/>
</dbReference>
<feature type="binding site" evidence="10">
    <location>
        <position position="135"/>
    </location>
    <ligand>
        <name>sn-glycerol 3-phosphate</name>
        <dbReference type="ChEBI" id="CHEBI:57597"/>
    </ligand>
</feature>
<feature type="binding site" evidence="10">
    <location>
        <position position="266"/>
    </location>
    <ligand>
        <name>ATP</name>
        <dbReference type="ChEBI" id="CHEBI:30616"/>
    </ligand>
</feature>
<evidence type="ECO:0000256" key="5">
    <source>
        <dbReference type="ARBA" id="ARBA00022777"/>
    </source>
</evidence>
<feature type="domain" description="Carbohydrate kinase FGGY C-terminal" evidence="13">
    <location>
        <begin position="261"/>
        <end position="450"/>
    </location>
</feature>
<gene>
    <name evidence="10 14" type="primary">glpK</name>
    <name evidence="14" type="ORF">HLV38_04315</name>
</gene>
<dbReference type="PROSITE" id="PS00445">
    <property type="entry name" value="FGGY_KINASES_2"/>
    <property type="match status" value="1"/>
</dbReference>
<dbReference type="PANTHER" id="PTHR10196:SF69">
    <property type="entry name" value="GLYCEROL KINASE"/>
    <property type="match status" value="1"/>
</dbReference>
<feature type="binding site" evidence="10">
    <location>
        <position position="82"/>
    </location>
    <ligand>
        <name>sn-glycerol 3-phosphate</name>
        <dbReference type="ChEBI" id="CHEBI:57597"/>
    </ligand>
</feature>
<dbReference type="Proteomes" id="UP000503297">
    <property type="component" value="Chromosome"/>
</dbReference>
<feature type="binding site" evidence="10">
    <location>
        <position position="12"/>
    </location>
    <ligand>
        <name>ATP</name>
        <dbReference type="ChEBI" id="CHEBI:30616"/>
    </ligand>
</feature>
<evidence type="ECO:0000259" key="13">
    <source>
        <dbReference type="Pfam" id="PF02782"/>
    </source>
</evidence>
<dbReference type="InterPro" id="IPR018485">
    <property type="entry name" value="FGGY_C"/>
</dbReference>
<protein>
    <recommendedName>
        <fullName evidence="10">Glycerol kinase</fullName>
        <ecNumber evidence="10">2.7.1.30</ecNumber>
    </recommendedName>
    <alternativeName>
        <fullName evidence="10">ATP:glycerol 3-phosphotransferase</fullName>
    </alternativeName>
    <alternativeName>
        <fullName evidence="10">Glycerokinase</fullName>
        <shortName evidence="10">GK</shortName>
    </alternativeName>
</protein>
<reference evidence="15" key="1">
    <citation type="submission" date="2020-05" db="EMBL/GenBank/DDBJ databases">
        <title>Novel species in genus Nocardioides.</title>
        <authorList>
            <person name="Zhang G."/>
        </authorList>
    </citation>
    <scope>NUCLEOTIDE SEQUENCE [LARGE SCALE GENOMIC DNA]</scope>
    <source>
        <strain evidence="15">zg-1050</strain>
    </source>
</reference>
<evidence type="ECO:0000256" key="8">
    <source>
        <dbReference type="ARBA" id="ARBA00052101"/>
    </source>
</evidence>
<dbReference type="PANTHER" id="PTHR10196">
    <property type="entry name" value="SUGAR KINASE"/>
    <property type="match status" value="1"/>
</dbReference>
<dbReference type="GO" id="GO:0005829">
    <property type="term" value="C:cytosol"/>
    <property type="evidence" value="ECO:0007669"/>
    <property type="project" value="UniProtKB-ARBA"/>
</dbReference>
<feature type="binding site" evidence="10">
    <location>
        <position position="416"/>
    </location>
    <ligand>
        <name>ADP</name>
        <dbReference type="ChEBI" id="CHEBI:456216"/>
    </ligand>
</feature>
<dbReference type="Gene3D" id="3.30.420.40">
    <property type="match status" value="2"/>
</dbReference>
<evidence type="ECO:0000256" key="10">
    <source>
        <dbReference type="HAMAP-Rule" id="MF_00186"/>
    </source>
</evidence>
<feature type="binding site" evidence="10">
    <location>
        <position position="14"/>
    </location>
    <ligand>
        <name>ATP</name>
        <dbReference type="ChEBI" id="CHEBI:30616"/>
    </ligand>
</feature>
<name>A0A6M8J1D9_9ACTN</name>
<dbReference type="GO" id="GO:0019563">
    <property type="term" value="P:glycerol catabolic process"/>
    <property type="evidence" value="ECO:0007669"/>
    <property type="project" value="UniProtKB-UniRule"/>
</dbReference>
<feature type="binding site" evidence="10">
    <location>
        <position position="311"/>
    </location>
    <ligand>
        <name>ATP</name>
        <dbReference type="ChEBI" id="CHEBI:30616"/>
    </ligand>
</feature>
<dbReference type="PIRSF" id="PIRSF000538">
    <property type="entry name" value="GlpK"/>
    <property type="match status" value="1"/>
</dbReference>
<evidence type="ECO:0000256" key="1">
    <source>
        <dbReference type="ARBA" id="ARBA00005190"/>
    </source>
</evidence>
<feature type="binding site" evidence="10">
    <location>
        <position position="13"/>
    </location>
    <ligand>
        <name>ATP</name>
        <dbReference type="ChEBI" id="CHEBI:30616"/>
    </ligand>
</feature>
<feature type="binding site" evidence="10">
    <location>
        <position position="83"/>
    </location>
    <ligand>
        <name>sn-glycerol 3-phosphate</name>
        <dbReference type="ChEBI" id="CHEBI:57597"/>
    </ligand>
</feature>
<feature type="binding site" evidence="10">
    <location>
        <position position="12"/>
    </location>
    <ligand>
        <name>sn-glycerol 3-phosphate</name>
        <dbReference type="ChEBI" id="CHEBI:57597"/>
    </ligand>
</feature>
<dbReference type="PROSITE" id="PS00933">
    <property type="entry name" value="FGGY_KINASES_1"/>
    <property type="match status" value="1"/>
</dbReference>
<dbReference type="InterPro" id="IPR043129">
    <property type="entry name" value="ATPase_NBD"/>
</dbReference>
<keyword evidence="7 10" id="KW-0067">ATP-binding</keyword>
<feature type="domain" description="Carbohydrate kinase FGGY N-terminal" evidence="12">
    <location>
        <begin position="4"/>
        <end position="251"/>
    </location>
</feature>
<feature type="binding site" evidence="10">
    <location>
        <position position="266"/>
    </location>
    <ligand>
        <name>ADP</name>
        <dbReference type="ChEBI" id="CHEBI:456216"/>
    </ligand>
</feature>
<comment type="pathway">
    <text evidence="1 10">Polyol metabolism; glycerol degradation via glycerol kinase pathway; sn-glycerol 3-phosphate from glycerol: step 1/1.</text>
</comment>
<keyword evidence="5 10" id="KW-0418">Kinase</keyword>
<evidence type="ECO:0000256" key="2">
    <source>
        <dbReference type="ARBA" id="ARBA00009156"/>
    </source>
</evidence>
<evidence type="ECO:0000256" key="7">
    <source>
        <dbReference type="ARBA" id="ARBA00022840"/>
    </source>
</evidence>
<evidence type="ECO:0000313" key="14">
    <source>
        <dbReference type="EMBL" id="QKF07427.1"/>
    </source>
</evidence>
<feature type="binding site" evidence="10">
    <location>
        <position position="83"/>
    </location>
    <ligand>
        <name>glycerol</name>
        <dbReference type="ChEBI" id="CHEBI:17754"/>
    </ligand>
</feature>
<feature type="binding site" evidence="10">
    <location>
        <position position="82"/>
    </location>
    <ligand>
        <name>glycerol</name>
        <dbReference type="ChEBI" id="CHEBI:17754"/>
    </ligand>
</feature>
<comment type="catalytic activity">
    <reaction evidence="8 10">
        <text>glycerol + ATP = sn-glycerol 3-phosphate + ADP + H(+)</text>
        <dbReference type="Rhea" id="RHEA:21644"/>
        <dbReference type="ChEBI" id="CHEBI:15378"/>
        <dbReference type="ChEBI" id="CHEBI:17754"/>
        <dbReference type="ChEBI" id="CHEBI:30616"/>
        <dbReference type="ChEBI" id="CHEBI:57597"/>
        <dbReference type="ChEBI" id="CHEBI:456216"/>
        <dbReference type="EC" id="2.7.1.30"/>
    </reaction>
</comment>
<sequence length="507" mass="54227">MGRYVIALDEGTTSARAVLVDRRGTVRALTQNAFAQHYPQPGWVEHNPREILSAQVGALAELLVSQGLDASDIDSIGITNQRETTVVWDRRTGEPVYNAIVWQCRRTASIVDALCADPVVARRITAITGLVPDAYFSASKITWILDHVPGARARAEAGELAFGTIDSWLVWTLTGGAVHATDVTNASRTMLFDIHRGVWDEWLCELFRIPLCMLPEVRPSAGDFGETSAEGILPRIPLRGVAGDQQAALFGQCCFEEGQAKSTYGTGCFLLMHTGATACSSSHGLVTTVAASAPDAAGVEYALEGSVFMGGALISWVADELGLIDSVKQAEHVARSVGDTQGVVVVPAFTGLGAPYWDADARGAIFGLTRGTTGAHIVRAAVEALAYQVSDLVDAMQADSGMQLRTLNVDGGASSNDFLLQFQSDILGSPLRRPCEVETTVLGAAYLAGLSTGFWSSPAELRALRAHDDVFMPAMTEERRASLLANWHRAVERTFTVPMGRTRSFGG</sequence>